<proteinExistence type="predicted"/>
<dbReference type="RefSeq" id="WP_145057424.1">
    <property type="nucleotide sequence ID" value="NZ_CP036263.1"/>
</dbReference>
<dbReference type="PANTHER" id="PTHR33608:SF3">
    <property type="entry name" value="SLR2013 PROTEIN"/>
    <property type="match status" value="1"/>
</dbReference>
<dbReference type="AlphaFoldDB" id="A0A517MQR6"/>
<dbReference type="SUPFAM" id="SSF53300">
    <property type="entry name" value="vWA-like"/>
    <property type="match status" value="1"/>
</dbReference>
<sequence length="440" mass="49271">MRLRPGANLIRAILGLAVLSPLTFVVPQAAWVLLFGTIPLAAFAIREVRLLRSLLSKVEVSRRQTSLVGRDTPFLTKLVISNQSEQELLGVVRDVLPNTAIPDYSPVSIAIPPHGIATTTTQLRIPERGRYELGPVWLRAQGPWKLLEAQKDFDCRASIKILPETFVSKEGLSEDQRAQLLMLDKITRARQNGAGTEFESLSEFRHGDDPRRIDWRTTARLGHPIVRRYQVERHRDVMIIIDCGRLMGAKTSAGTKLDCAIDSALMLAEVALRHGDRCGVGYFDNQVRGYRAPLSGVSSVHSMADSIYDLQSEWRESDFGAMFAELQLRQSRRSLIVLLSDIVDVETSTRFRTSLARLAQKHVLLFAALRTPLLEQVVHSPVSSLLDGSRQAVAFELLQQRQKALHSLRHSGIQVLDVEPSDLTVPLINEFIELRCQNLL</sequence>
<dbReference type="InterPro" id="IPR002035">
    <property type="entry name" value="VWF_A"/>
</dbReference>
<dbReference type="InterPro" id="IPR002881">
    <property type="entry name" value="DUF58"/>
</dbReference>
<keyword evidence="1" id="KW-0812">Transmembrane</keyword>
<gene>
    <name evidence="3" type="ORF">HG15A2_04840</name>
</gene>
<keyword evidence="1" id="KW-1133">Transmembrane helix</keyword>
<name>A0A517MQR6_9BACT</name>
<dbReference type="SMART" id="SM00327">
    <property type="entry name" value="VWA"/>
    <property type="match status" value="1"/>
</dbReference>
<reference evidence="3 4" key="1">
    <citation type="submission" date="2019-02" db="EMBL/GenBank/DDBJ databases">
        <title>Deep-cultivation of Planctomycetes and their phenomic and genomic characterization uncovers novel biology.</title>
        <authorList>
            <person name="Wiegand S."/>
            <person name="Jogler M."/>
            <person name="Boedeker C."/>
            <person name="Pinto D."/>
            <person name="Vollmers J."/>
            <person name="Rivas-Marin E."/>
            <person name="Kohn T."/>
            <person name="Peeters S.H."/>
            <person name="Heuer A."/>
            <person name="Rast P."/>
            <person name="Oberbeckmann S."/>
            <person name="Bunk B."/>
            <person name="Jeske O."/>
            <person name="Meyerdierks A."/>
            <person name="Storesund J.E."/>
            <person name="Kallscheuer N."/>
            <person name="Luecker S."/>
            <person name="Lage O.M."/>
            <person name="Pohl T."/>
            <person name="Merkel B.J."/>
            <person name="Hornburger P."/>
            <person name="Mueller R.-W."/>
            <person name="Bruemmer F."/>
            <person name="Labrenz M."/>
            <person name="Spormann A.M."/>
            <person name="Op den Camp H."/>
            <person name="Overmann J."/>
            <person name="Amann R."/>
            <person name="Jetten M.S.M."/>
            <person name="Mascher T."/>
            <person name="Medema M.H."/>
            <person name="Devos D.P."/>
            <person name="Kaster A.-K."/>
            <person name="Ovreas L."/>
            <person name="Rohde M."/>
            <person name="Galperin M.Y."/>
            <person name="Jogler C."/>
        </authorList>
    </citation>
    <scope>NUCLEOTIDE SEQUENCE [LARGE SCALE GENOMIC DNA]</scope>
    <source>
        <strain evidence="3 4">HG15A2</strain>
    </source>
</reference>
<organism evidence="3 4">
    <name type="scientific">Adhaeretor mobilis</name>
    <dbReference type="NCBI Taxonomy" id="1930276"/>
    <lineage>
        <taxon>Bacteria</taxon>
        <taxon>Pseudomonadati</taxon>
        <taxon>Planctomycetota</taxon>
        <taxon>Planctomycetia</taxon>
        <taxon>Pirellulales</taxon>
        <taxon>Lacipirellulaceae</taxon>
        <taxon>Adhaeretor</taxon>
    </lineage>
</organism>
<keyword evidence="4" id="KW-1185">Reference proteome</keyword>
<feature type="domain" description="VWFA" evidence="2">
    <location>
        <begin position="234"/>
        <end position="403"/>
    </location>
</feature>
<evidence type="ECO:0000313" key="3">
    <source>
        <dbReference type="EMBL" id="QDS97223.1"/>
    </source>
</evidence>
<evidence type="ECO:0000256" key="1">
    <source>
        <dbReference type="SAM" id="Phobius"/>
    </source>
</evidence>
<dbReference type="Proteomes" id="UP000319852">
    <property type="component" value="Chromosome"/>
</dbReference>
<dbReference type="Pfam" id="PF01882">
    <property type="entry name" value="DUF58"/>
    <property type="match status" value="1"/>
</dbReference>
<dbReference type="PANTHER" id="PTHR33608">
    <property type="entry name" value="BLL2464 PROTEIN"/>
    <property type="match status" value="1"/>
</dbReference>
<accession>A0A517MQR6</accession>
<dbReference type="EMBL" id="CP036263">
    <property type="protein sequence ID" value="QDS97223.1"/>
    <property type="molecule type" value="Genomic_DNA"/>
</dbReference>
<keyword evidence="1" id="KW-0472">Membrane</keyword>
<dbReference type="KEGG" id="amob:HG15A2_04840"/>
<evidence type="ECO:0000259" key="2">
    <source>
        <dbReference type="SMART" id="SM00327"/>
    </source>
</evidence>
<evidence type="ECO:0000313" key="4">
    <source>
        <dbReference type="Proteomes" id="UP000319852"/>
    </source>
</evidence>
<dbReference type="OrthoDB" id="9778037at2"/>
<protein>
    <recommendedName>
        <fullName evidence="2">VWFA domain-containing protein</fullName>
    </recommendedName>
</protein>
<feature type="transmembrane region" description="Helical" evidence="1">
    <location>
        <begin position="12"/>
        <end position="45"/>
    </location>
</feature>
<dbReference type="InterPro" id="IPR036465">
    <property type="entry name" value="vWFA_dom_sf"/>
</dbReference>
<dbReference type="Gene3D" id="3.40.50.410">
    <property type="entry name" value="von Willebrand factor, type A domain"/>
    <property type="match status" value="1"/>
</dbReference>